<evidence type="ECO:0000256" key="1">
    <source>
        <dbReference type="SAM" id="SignalP"/>
    </source>
</evidence>
<feature type="chain" id="PRO_5032684349" evidence="1">
    <location>
        <begin position="17"/>
        <end position="103"/>
    </location>
</feature>
<evidence type="ECO:0000313" key="3">
    <source>
        <dbReference type="Proteomes" id="UP000625711"/>
    </source>
</evidence>
<dbReference type="EMBL" id="JAACXV010013874">
    <property type="protein sequence ID" value="KAF7271977.1"/>
    <property type="molecule type" value="Genomic_DNA"/>
</dbReference>
<name>A0A834IDR0_RHYFE</name>
<dbReference type="Proteomes" id="UP000625711">
    <property type="component" value="Unassembled WGS sequence"/>
</dbReference>
<keyword evidence="3" id="KW-1185">Reference proteome</keyword>
<protein>
    <submittedName>
        <fullName evidence="2">Uncharacterized protein</fullName>
    </submittedName>
</protein>
<evidence type="ECO:0000313" key="2">
    <source>
        <dbReference type="EMBL" id="KAF7271977.1"/>
    </source>
</evidence>
<gene>
    <name evidence="2" type="ORF">GWI33_015213</name>
</gene>
<keyword evidence="1" id="KW-0732">Signal</keyword>
<accession>A0A834IDR0</accession>
<organism evidence="2 3">
    <name type="scientific">Rhynchophorus ferrugineus</name>
    <name type="common">Red palm weevil</name>
    <name type="synonym">Curculio ferrugineus</name>
    <dbReference type="NCBI Taxonomy" id="354439"/>
    <lineage>
        <taxon>Eukaryota</taxon>
        <taxon>Metazoa</taxon>
        <taxon>Ecdysozoa</taxon>
        <taxon>Arthropoda</taxon>
        <taxon>Hexapoda</taxon>
        <taxon>Insecta</taxon>
        <taxon>Pterygota</taxon>
        <taxon>Neoptera</taxon>
        <taxon>Endopterygota</taxon>
        <taxon>Coleoptera</taxon>
        <taxon>Polyphaga</taxon>
        <taxon>Cucujiformia</taxon>
        <taxon>Curculionidae</taxon>
        <taxon>Dryophthorinae</taxon>
        <taxon>Rhynchophorus</taxon>
    </lineage>
</organism>
<feature type="signal peptide" evidence="1">
    <location>
        <begin position="1"/>
        <end position="16"/>
    </location>
</feature>
<proteinExistence type="predicted"/>
<dbReference type="AlphaFoldDB" id="A0A834IDR0"/>
<comment type="caution">
    <text evidence="2">The sequence shown here is derived from an EMBL/GenBank/DDBJ whole genome shotgun (WGS) entry which is preliminary data.</text>
</comment>
<sequence length="103" mass="11736">MLVFLVLCGLVVVAVSLDYLCSTKYTVYVTRIETAGIIRTKVENKKTIEVERIVLRELAMARRLFIFRGENKQRKWTGYFEKGERAFANGINADPTAGTMQTL</sequence>
<reference evidence="2" key="1">
    <citation type="submission" date="2020-08" db="EMBL/GenBank/DDBJ databases">
        <title>Genome sequencing and assembly of the red palm weevil Rhynchophorus ferrugineus.</title>
        <authorList>
            <person name="Dias G.B."/>
            <person name="Bergman C.M."/>
            <person name="Manee M."/>
        </authorList>
    </citation>
    <scope>NUCLEOTIDE SEQUENCE</scope>
    <source>
        <strain evidence="2">AA-2017</strain>
        <tissue evidence="2">Whole larva</tissue>
    </source>
</reference>